<protein>
    <submittedName>
        <fullName evidence="2">Nitrogen fixation protein FixH</fullName>
    </submittedName>
</protein>
<dbReference type="InterPro" id="IPR013783">
    <property type="entry name" value="Ig-like_fold"/>
</dbReference>
<organism evidence="2 3">
    <name type="scientific">Pseudomethylobacillus aquaticus</name>
    <dbReference type="NCBI Taxonomy" id="2676064"/>
    <lineage>
        <taxon>Bacteria</taxon>
        <taxon>Pseudomonadati</taxon>
        <taxon>Pseudomonadota</taxon>
        <taxon>Betaproteobacteria</taxon>
        <taxon>Nitrosomonadales</taxon>
        <taxon>Methylophilaceae</taxon>
        <taxon>Pseudomethylobacillus</taxon>
    </lineage>
</organism>
<dbReference type="InterPro" id="IPR008620">
    <property type="entry name" value="FixH"/>
</dbReference>
<name>A0A3N0UVN9_9PROT</name>
<dbReference type="Pfam" id="PF05751">
    <property type="entry name" value="FixH"/>
    <property type="match status" value="1"/>
</dbReference>
<feature type="transmembrane region" description="Helical" evidence="1">
    <location>
        <begin position="88"/>
        <end position="107"/>
    </location>
</feature>
<keyword evidence="1" id="KW-0472">Membrane</keyword>
<accession>A0A3N0UVN9</accession>
<evidence type="ECO:0000256" key="1">
    <source>
        <dbReference type="SAM" id="Phobius"/>
    </source>
</evidence>
<sequence length="255" mass="28424">MTETLFGGLLLAALLFFSSRRLGLSGFWAAVLSGLLPFGLYLAYSSQHWPGGDVLAIHFAVYLANAGLLFVFGGMQRHKQKMHWAPRLIIAFFMGLVVLNAVLLSIASHGLPGIIADLLLPPRDTQKVYTAFPGVVPHDKNKSYEPHLQQVIQQQELGWQAELQGLQQLRSRQASPVTLQLSDRNGKPISQAEARIELWRMANSRDDQTLALDEASPGVYQTRLRLPDAGRWVLILQINHADGSYRSSQQLFLEE</sequence>
<reference evidence="2 3" key="1">
    <citation type="submission" date="2018-10" db="EMBL/GenBank/DDBJ databases">
        <authorList>
            <person name="Chen W.-M."/>
        </authorList>
    </citation>
    <scope>NUCLEOTIDE SEQUENCE [LARGE SCALE GENOMIC DNA]</scope>
    <source>
        <strain evidence="2 3">H-5</strain>
    </source>
</reference>
<dbReference type="Gene3D" id="2.60.40.10">
    <property type="entry name" value="Immunoglobulins"/>
    <property type="match status" value="1"/>
</dbReference>
<evidence type="ECO:0000313" key="3">
    <source>
        <dbReference type="Proteomes" id="UP000275137"/>
    </source>
</evidence>
<keyword evidence="1" id="KW-0812">Transmembrane</keyword>
<keyword evidence="3" id="KW-1185">Reference proteome</keyword>
<gene>
    <name evidence="2" type="ORF">ED236_11325</name>
</gene>
<evidence type="ECO:0000313" key="2">
    <source>
        <dbReference type="EMBL" id="ROH84580.1"/>
    </source>
</evidence>
<comment type="caution">
    <text evidence="2">The sequence shown here is derived from an EMBL/GenBank/DDBJ whole genome shotgun (WGS) entry which is preliminary data.</text>
</comment>
<feature type="transmembrane region" description="Helical" evidence="1">
    <location>
        <begin position="57"/>
        <end position="76"/>
    </location>
</feature>
<dbReference type="Proteomes" id="UP000275137">
    <property type="component" value="Unassembled WGS sequence"/>
</dbReference>
<keyword evidence="1" id="KW-1133">Transmembrane helix</keyword>
<dbReference type="EMBL" id="RJVP01000007">
    <property type="protein sequence ID" value="ROH84580.1"/>
    <property type="molecule type" value="Genomic_DNA"/>
</dbReference>
<dbReference type="AlphaFoldDB" id="A0A3N0UVN9"/>
<proteinExistence type="predicted"/>